<dbReference type="PROSITE" id="PS50881">
    <property type="entry name" value="S5_DSRBD"/>
    <property type="match status" value="1"/>
</dbReference>
<evidence type="ECO:0000313" key="5">
    <source>
        <dbReference type="Proteomes" id="UP000306102"/>
    </source>
</evidence>
<dbReference type="PANTHER" id="PTHR48163">
    <property type="entry name" value="BNAC02G25670D PROTEIN"/>
    <property type="match status" value="1"/>
</dbReference>
<dbReference type="FunFam" id="3.30.160.20:FF:000133">
    <property type="entry name" value="40S ribosomal protein S2"/>
    <property type="match status" value="1"/>
</dbReference>
<evidence type="ECO:0000256" key="2">
    <source>
        <dbReference type="SAM" id="Coils"/>
    </source>
</evidence>
<dbReference type="GO" id="GO:0006412">
    <property type="term" value="P:translation"/>
    <property type="evidence" value="ECO:0007669"/>
    <property type="project" value="InterPro"/>
</dbReference>
<feature type="coiled-coil region" evidence="2">
    <location>
        <begin position="152"/>
        <end position="179"/>
    </location>
</feature>
<protein>
    <recommendedName>
        <fullName evidence="3">S5 DRBM domain-containing protein</fullName>
    </recommendedName>
</protein>
<evidence type="ECO:0000259" key="3">
    <source>
        <dbReference type="PROSITE" id="PS50881"/>
    </source>
</evidence>
<dbReference type="PANTHER" id="PTHR48163:SF2">
    <property type="entry name" value="EXPRESSED PROTEIN"/>
    <property type="match status" value="1"/>
</dbReference>
<dbReference type="Proteomes" id="UP000306102">
    <property type="component" value="Unassembled WGS sequence"/>
</dbReference>
<comment type="caution">
    <text evidence="4">The sequence shown here is derived from an EMBL/GenBank/DDBJ whole genome shotgun (WGS) entry which is preliminary data.</text>
</comment>
<dbReference type="Pfam" id="PF00333">
    <property type="entry name" value="Ribosomal_S5"/>
    <property type="match status" value="1"/>
</dbReference>
<proteinExistence type="predicted"/>
<dbReference type="AlphaFoldDB" id="A0A4S4F4Z8"/>
<dbReference type="GO" id="GO:0005840">
    <property type="term" value="C:ribosome"/>
    <property type="evidence" value="ECO:0007669"/>
    <property type="project" value="UniProtKB-KW"/>
</dbReference>
<dbReference type="STRING" id="542762.A0A4S4F4Z8"/>
<organism evidence="4 5">
    <name type="scientific">Camellia sinensis var. sinensis</name>
    <name type="common">China tea</name>
    <dbReference type="NCBI Taxonomy" id="542762"/>
    <lineage>
        <taxon>Eukaryota</taxon>
        <taxon>Viridiplantae</taxon>
        <taxon>Streptophyta</taxon>
        <taxon>Embryophyta</taxon>
        <taxon>Tracheophyta</taxon>
        <taxon>Spermatophyta</taxon>
        <taxon>Magnoliopsida</taxon>
        <taxon>eudicotyledons</taxon>
        <taxon>Gunneridae</taxon>
        <taxon>Pentapetalae</taxon>
        <taxon>asterids</taxon>
        <taxon>Ericales</taxon>
        <taxon>Theaceae</taxon>
        <taxon>Camellia</taxon>
    </lineage>
</organism>
<keyword evidence="1" id="KW-0687">Ribonucleoprotein</keyword>
<keyword evidence="1" id="KW-0689">Ribosomal protein</keyword>
<dbReference type="EMBL" id="SDRB02000124">
    <property type="protein sequence ID" value="THG23836.1"/>
    <property type="molecule type" value="Genomic_DNA"/>
</dbReference>
<dbReference type="Gene3D" id="3.30.160.20">
    <property type="match status" value="1"/>
</dbReference>
<gene>
    <name evidence="4" type="ORF">TEA_008658</name>
</gene>
<evidence type="ECO:0000313" key="4">
    <source>
        <dbReference type="EMBL" id="THG23836.1"/>
    </source>
</evidence>
<keyword evidence="5" id="KW-1185">Reference proteome</keyword>
<evidence type="ECO:0000256" key="1">
    <source>
        <dbReference type="PROSITE-ProRule" id="PRU00268"/>
    </source>
</evidence>
<reference evidence="4 5" key="1">
    <citation type="journal article" date="2018" name="Proc. Natl. Acad. Sci. U.S.A.">
        <title>Draft genome sequence of Camellia sinensis var. sinensis provides insights into the evolution of the tea genome and tea quality.</title>
        <authorList>
            <person name="Wei C."/>
            <person name="Yang H."/>
            <person name="Wang S."/>
            <person name="Zhao J."/>
            <person name="Liu C."/>
            <person name="Gao L."/>
            <person name="Xia E."/>
            <person name="Lu Y."/>
            <person name="Tai Y."/>
            <person name="She G."/>
            <person name="Sun J."/>
            <person name="Cao H."/>
            <person name="Tong W."/>
            <person name="Gao Q."/>
            <person name="Li Y."/>
            <person name="Deng W."/>
            <person name="Jiang X."/>
            <person name="Wang W."/>
            <person name="Chen Q."/>
            <person name="Zhang S."/>
            <person name="Li H."/>
            <person name="Wu J."/>
            <person name="Wang P."/>
            <person name="Li P."/>
            <person name="Shi C."/>
            <person name="Zheng F."/>
            <person name="Jian J."/>
            <person name="Huang B."/>
            <person name="Shan D."/>
            <person name="Shi M."/>
            <person name="Fang C."/>
            <person name="Yue Y."/>
            <person name="Li F."/>
            <person name="Li D."/>
            <person name="Wei S."/>
            <person name="Han B."/>
            <person name="Jiang C."/>
            <person name="Yin Y."/>
            <person name="Xia T."/>
            <person name="Zhang Z."/>
            <person name="Bennetzen J.L."/>
            <person name="Zhao S."/>
            <person name="Wan X."/>
        </authorList>
    </citation>
    <scope>NUCLEOTIDE SEQUENCE [LARGE SCALE GENOMIC DNA]</scope>
    <source>
        <strain evidence="5">cv. Shuchazao</strain>
        <tissue evidence="4">Leaf</tissue>
    </source>
</reference>
<dbReference type="SUPFAM" id="SSF54768">
    <property type="entry name" value="dsRNA-binding domain-like"/>
    <property type="match status" value="1"/>
</dbReference>
<name>A0A4S4F4Z8_CAMSN</name>
<dbReference type="InterPro" id="IPR013810">
    <property type="entry name" value="Ribosomal_uS5_N"/>
</dbReference>
<accession>A0A4S4F4Z8</accession>
<dbReference type="GO" id="GO:1990904">
    <property type="term" value="C:ribonucleoprotein complex"/>
    <property type="evidence" value="ECO:0007669"/>
    <property type="project" value="UniProtKB-UniRule"/>
</dbReference>
<keyword evidence="2" id="KW-0175">Coiled coil</keyword>
<feature type="domain" description="S5 DRBM" evidence="3">
    <location>
        <begin position="84"/>
        <end position="147"/>
    </location>
</feature>
<dbReference type="GO" id="GO:0003723">
    <property type="term" value="F:RNA binding"/>
    <property type="evidence" value="ECO:0007669"/>
    <property type="project" value="InterPro"/>
</dbReference>
<sequence length="210" mass="23393">MRDTTSERVWSDELPSFLSSSSATSSLKDEQHEDVKILGGNWKKGDACEVAHGVFEYWLHPGRVDFYVLAGLESGLWIWVGPSLKDEVMKIMPVQKQTRAGQRTRFKDFVVVGDSNGYVRLGVKCSKEVATAIRGAIILAKLQGHRKVWGQLAKEQSRAEALSAEVLQLSAQLQQATQAYNGLARLYKPVLRSIESNLLKMKQDGSVMVQ</sequence>
<dbReference type="GO" id="GO:0003735">
    <property type="term" value="F:structural constituent of ribosome"/>
    <property type="evidence" value="ECO:0007669"/>
    <property type="project" value="UniProtKB-UniRule"/>
</dbReference>